<reference evidence="5 6" key="1">
    <citation type="journal article" date="2019" name="Int. J. Syst. Evol. Microbiol.">
        <title>The Global Catalogue of Microorganisms (GCM) 10K type strain sequencing project: providing services to taxonomists for standard genome sequencing and annotation.</title>
        <authorList>
            <consortium name="The Broad Institute Genomics Platform"/>
            <consortium name="The Broad Institute Genome Sequencing Center for Infectious Disease"/>
            <person name="Wu L."/>
            <person name="Ma J."/>
        </authorList>
    </citation>
    <scope>NUCLEOTIDE SEQUENCE [LARGE SCALE GENOMIC DNA]</scope>
    <source>
        <strain evidence="5 6">JCM 4788</strain>
    </source>
</reference>
<evidence type="ECO:0000313" key="6">
    <source>
        <dbReference type="Proteomes" id="UP001500879"/>
    </source>
</evidence>
<name>A0ABN0Z8F7_9ACTN</name>
<protein>
    <submittedName>
        <fullName evidence="5">Aldehyde dehydrogenase</fullName>
    </submittedName>
</protein>
<keyword evidence="6" id="KW-1185">Reference proteome</keyword>
<gene>
    <name evidence="5" type="ORF">GCM10010357_68520</name>
</gene>
<dbReference type="Proteomes" id="UP001500879">
    <property type="component" value="Unassembled WGS sequence"/>
</dbReference>
<dbReference type="Pfam" id="PF00171">
    <property type="entry name" value="Aldedh"/>
    <property type="match status" value="1"/>
</dbReference>
<dbReference type="InterPro" id="IPR016162">
    <property type="entry name" value="Ald_DH_N"/>
</dbReference>
<dbReference type="EMBL" id="BAAABX010000089">
    <property type="protein sequence ID" value="GAA0437420.1"/>
    <property type="molecule type" value="Genomic_DNA"/>
</dbReference>
<organism evidence="5 6">
    <name type="scientific">Streptomyces luteireticuli</name>
    <dbReference type="NCBI Taxonomy" id="173858"/>
    <lineage>
        <taxon>Bacteria</taxon>
        <taxon>Bacillati</taxon>
        <taxon>Actinomycetota</taxon>
        <taxon>Actinomycetes</taxon>
        <taxon>Kitasatosporales</taxon>
        <taxon>Streptomycetaceae</taxon>
        <taxon>Streptomyces</taxon>
    </lineage>
</organism>
<keyword evidence="3" id="KW-0520">NAD</keyword>
<dbReference type="PANTHER" id="PTHR42986">
    <property type="entry name" value="BENZALDEHYDE DEHYDROGENASE YFMT"/>
    <property type="match status" value="1"/>
</dbReference>
<accession>A0ABN0Z8F7</accession>
<dbReference type="InterPro" id="IPR016163">
    <property type="entry name" value="Ald_DH_C"/>
</dbReference>
<evidence type="ECO:0000313" key="5">
    <source>
        <dbReference type="EMBL" id="GAA0437420.1"/>
    </source>
</evidence>
<evidence type="ECO:0000256" key="1">
    <source>
        <dbReference type="ARBA" id="ARBA00009986"/>
    </source>
</evidence>
<evidence type="ECO:0000256" key="3">
    <source>
        <dbReference type="ARBA" id="ARBA00023027"/>
    </source>
</evidence>
<dbReference type="Gene3D" id="3.40.605.10">
    <property type="entry name" value="Aldehyde Dehydrogenase, Chain A, domain 1"/>
    <property type="match status" value="1"/>
</dbReference>
<comment type="caution">
    <text evidence="5">The sequence shown here is derived from an EMBL/GenBank/DDBJ whole genome shotgun (WGS) entry which is preliminary data.</text>
</comment>
<dbReference type="SUPFAM" id="SSF53720">
    <property type="entry name" value="ALDH-like"/>
    <property type="match status" value="1"/>
</dbReference>
<sequence>MYSYAQYIDGQDRPGTAWTYCLDAGAFLADPRGTFGRKRRLERAGGEAPGTDADTAGITGRVALSGPDDVADALRAAHAAAREWGRTDLDTRMELGPRLHAALKARHDELLDILISEGHPRRLAEWEIAGMLMGSSPETVSFYRSQLEQRFDSPGRSIALLRKPDGVVCLNPPQNAAASNSFLGTATLGAGNALVVKAPRTAPLGVAFLYREIIAPILDGLGAPPGTVNLVSGATRPMLRQWLNSPHVDDIMFFGDSDTGLEFGGECVAHGKKPVLELSGNDSLVVWNDADLDGAVDALTECFYGSGQICMVPKCAVVHPDIADALLEKLTARCRALRPGYPDDPDVLLSPVLKMGGFHEVLADAERQGCAVLCGGRRVDVDGEPSLTGTFLEPTVVRVNGLRDARRVRAVREETFFPLLPVVVPDERDDTRELLGAVVDFVNDNEYGLRNSLWSGDEKVVETFARQVTNAGLLKVNDSHIGFVPYLGTHGGTGRTGGPYGELNYPILRTSHLQGVSVVTDGSRPTPV</sequence>
<dbReference type="InterPro" id="IPR015590">
    <property type="entry name" value="Aldehyde_DH_dom"/>
</dbReference>
<proteinExistence type="inferred from homology"/>
<comment type="similarity">
    <text evidence="1">Belongs to the aldehyde dehydrogenase family.</text>
</comment>
<keyword evidence="2" id="KW-0560">Oxidoreductase</keyword>
<dbReference type="PANTHER" id="PTHR42986:SF1">
    <property type="entry name" value="BENZALDEHYDE DEHYDROGENASE YFMT"/>
    <property type="match status" value="1"/>
</dbReference>
<evidence type="ECO:0000256" key="2">
    <source>
        <dbReference type="ARBA" id="ARBA00023002"/>
    </source>
</evidence>
<dbReference type="Gene3D" id="3.40.309.10">
    <property type="entry name" value="Aldehyde Dehydrogenase, Chain A, domain 2"/>
    <property type="match status" value="1"/>
</dbReference>
<dbReference type="InterPro" id="IPR016161">
    <property type="entry name" value="Ald_DH/histidinol_DH"/>
</dbReference>
<feature type="domain" description="Aldehyde dehydrogenase" evidence="4">
    <location>
        <begin position="55"/>
        <end position="498"/>
    </location>
</feature>
<dbReference type="RefSeq" id="WP_344032760.1">
    <property type="nucleotide sequence ID" value="NZ_BAAABX010000089.1"/>
</dbReference>
<evidence type="ECO:0000259" key="4">
    <source>
        <dbReference type="Pfam" id="PF00171"/>
    </source>
</evidence>